<dbReference type="AlphaFoldDB" id="A0A0G4LX61"/>
<reference evidence="2" key="1">
    <citation type="submission" date="2015-05" db="EMBL/GenBank/DDBJ databases">
        <authorList>
            <person name="Fogelqvist Johan"/>
        </authorList>
    </citation>
    <scope>NUCLEOTIDE SEQUENCE [LARGE SCALE GENOMIC DNA]</scope>
</reference>
<keyword evidence="2" id="KW-1185">Reference proteome</keyword>
<organism evidence="1 2">
    <name type="scientific">Verticillium longisporum</name>
    <name type="common">Verticillium dahliae var. longisporum</name>
    <dbReference type="NCBI Taxonomy" id="100787"/>
    <lineage>
        <taxon>Eukaryota</taxon>
        <taxon>Fungi</taxon>
        <taxon>Dikarya</taxon>
        <taxon>Ascomycota</taxon>
        <taxon>Pezizomycotina</taxon>
        <taxon>Sordariomycetes</taxon>
        <taxon>Hypocreomycetidae</taxon>
        <taxon>Glomerellales</taxon>
        <taxon>Plectosphaerellaceae</taxon>
        <taxon>Verticillium</taxon>
    </lineage>
</organism>
<evidence type="ECO:0000313" key="1">
    <source>
        <dbReference type="EMBL" id="CRK26549.1"/>
    </source>
</evidence>
<protein>
    <submittedName>
        <fullName evidence="1">Uncharacterized protein</fullName>
    </submittedName>
</protein>
<sequence length="79" mass="8655">MGRDEPLMPWRKTEGVAARLSSMVTMPNRASNCLLALCEKVGQSAAPGMSSLSLVIIWQPLQTPREKVSGRLKKASNSW</sequence>
<proteinExistence type="predicted"/>
<dbReference type="EMBL" id="CVQH01020200">
    <property type="protein sequence ID" value="CRK26549.1"/>
    <property type="molecule type" value="Genomic_DNA"/>
</dbReference>
<evidence type="ECO:0000313" key="2">
    <source>
        <dbReference type="Proteomes" id="UP000044602"/>
    </source>
</evidence>
<accession>A0A0G4LX61</accession>
<dbReference type="Proteomes" id="UP000044602">
    <property type="component" value="Unassembled WGS sequence"/>
</dbReference>
<feature type="non-terminal residue" evidence="1">
    <location>
        <position position="79"/>
    </location>
</feature>
<name>A0A0G4LX61_VERLO</name>
<gene>
    <name evidence="1" type="ORF">BN1708_018241</name>
</gene>